<dbReference type="InParanoid" id="A0A2P5EME3"/>
<accession>A0A2P5EME3</accession>
<feature type="chain" id="PRO_5015120898" description="Transmembrane protein" evidence="2">
    <location>
        <begin position="27"/>
        <end position="126"/>
    </location>
</feature>
<proteinExistence type="predicted"/>
<feature type="region of interest" description="Disordered" evidence="1">
    <location>
        <begin position="93"/>
        <end position="126"/>
    </location>
</feature>
<evidence type="ECO:0000256" key="1">
    <source>
        <dbReference type="SAM" id="MobiDB-lite"/>
    </source>
</evidence>
<feature type="region of interest" description="Disordered" evidence="1">
    <location>
        <begin position="30"/>
        <end position="70"/>
    </location>
</feature>
<sequence>MEKLSSLTLFLSSILSVSIFIKLATSADTISSTQPLSDGETVVSSGQKSKEVGSHRVLRKKEKQEEDSIHSNVKMPCIPMGLYFIGVWRTSSGVGRDTKSLSSDSSGVGRDTKSLSLDSSLSKAPK</sequence>
<organism evidence="3 4">
    <name type="scientific">Trema orientale</name>
    <name type="common">Charcoal tree</name>
    <name type="synonym">Celtis orientalis</name>
    <dbReference type="NCBI Taxonomy" id="63057"/>
    <lineage>
        <taxon>Eukaryota</taxon>
        <taxon>Viridiplantae</taxon>
        <taxon>Streptophyta</taxon>
        <taxon>Embryophyta</taxon>
        <taxon>Tracheophyta</taxon>
        <taxon>Spermatophyta</taxon>
        <taxon>Magnoliopsida</taxon>
        <taxon>eudicotyledons</taxon>
        <taxon>Gunneridae</taxon>
        <taxon>Pentapetalae</taxon>
        <taxon>rosids</taxon>
        <taxon>fabids</taxon>
        <taxon>Rosales</taxon>
        <taxon>Cannabaceae</taxon>
        <taxon>Trema</taxon>
    </lineage>
</organism>
<keyword evidence="2" id="KW-0732">Signal</keyword>
<name>A0A2P5EME3_TREOI</name>
<feature type="compositionally biased region" description="Polar residues" evidence="1">
    <location>
        <begin position="30"/>
        <end position="47"/>
    </location>
</feature>
<dbReference type="AlphaFoldDB" id="A0A2P5EME3"/>
<comment type="caution">
    <text evidence="3">The sequence shown here is derived from an EMBL/GenBank/DDBJ whole genome shotgun (WGS) entry which is preliminary data.</text>
</comment>
<feature type="compositionally biased region" description="Low complexity" evidence="1">
    <location>
        <begin position="114"/>
        <end position="126"/>
    </location>
</feature>
<feature type="signal peptide" evidence="2">
    <location>
        <begin position="1"/>
        <end position="26"/>
    </location>
</feature>
<evidence type="ECO:0000313" key="4">
    <source>
        <dbReference type="Proteomes" id="UP000237000"/>
    </source>
</evidence>
<evidence type="ECO:0000313" key="3">
    <source>
        <dbReference type="EMBL" id="PON86662.1"/>
    </source>
</evidence>
<keyword evidence="4" id="KW-1185">Reference proteome</keyword>
<reference evidence="4" key="1">
    <citation type="submission" date="2016-06" db="EMBL/GenBank/DDBJ databases">
        <title>Parallel loss of symbiosis genes in relatives of nitrogen-fixing non-legume Parasponia.</title>
        <authorList>
            <person name="Van Velzen R."/>
            <person name="Holmer R."/>
            <person name="Bu F."/>
            <person name="Rutten L."/>
            <person name="Van Zeijl A."/>
            <person name="Liu W."/>
            <person name="Santuari L."/>
            <person name="Cao Q."/>
            <person name="Sharma T."/>
            <person name="Shen D."/>
            <person name="Roswanjaya Y."/>
            <person name="Wardhani T."/>
            <person name="Kalhor M.S."/>
            <person name="Jansen J."/>
            <person name="Van den Hoogen J."/>
            <person name="Gungor B."/>
            <person name="Hartog M."/>
            <person name="Hontelez J."/>
            <person name="Verver J."/>
            <person name="Yang W.-C."/>
            <person name="Schijlen E."/>
            <person name="Repin R."/>
            <person name="Schilthuizen M."/>
            <person name="Schranz E."/>
            <person name="Heidstra R."/>
            <person name="Miyata K."/>
            <person name="Fedorova E."/>
            <person name="Kohlen W."/>
            <person name="Bisseling T."/>
            <person name="Smit S."/>
            <person name="Geurts R."/>
        </authorList>
    </citation>
    <scope>NUCLEOTIDE SEQUENCE [LARGE SCALE GENOMIC DNA]</scope>
    <source>
        <strain evidence="4">cv. RG33-2</strain>
    </source>
</reference>
<protein>
    <recommendedName>
        <fullName evidence="5">Transmembrane protein</fullName>
    </recommendedName>
</protein>
<gene>
    <name evidence="3" type="ORF">TorRG33x02_174940</name>
</gene>
<evidence type="ECO:0000256" key="2">
    <source>
        <dbReference type="SAM" id="SignalP"/>
    </source>
</evidence>
<evidence type="ECO:0008006" key="5">
    <source>
        <dbReference type="Google" id="ProtNLM"/>
    </source>
</evidence>
<dbReference type="EMBL" id="JXTC01000128">
    <property type="protein sequence ID" value="PON86662.1"/>
    <property type="molecule type" value="Genomic_DNA"/>
</dbReference>
<dbReference type="Proteomes" id="UP000237000">
    <property type="component" value="Unassembled WGS sequence"/>
</dbReference>